<dbReference type="AlphaFoldDB" id="A0A4T0H1Y3"/>
<comment type="caution">
    <text evidence="2">The sequence shown here is derived from an EMBL/GenBank/DDBJ whole genome shotgun (WGS) entry which is preliminary data.</text>
</comment>
<protein>
    <submittedName>
        <fullName evidence="2">Uncharacterized protein</fullName>
    </submittedName>
</protein>
<evidence type="ECO:0000313" key="3">
    <source>
        <dbReference type="Proteomes" id="UP000306954"/>
    </source>
</evidence>
<dbReference type="PANTHER" id="PTHR18444:SF9">
    <property type="entry name" value="UPF0538 PROTEIN C2ORF76"/>
    <property type="match status" value="1"/>
</dbReference>
<evidence type="ECO:0000256" key="1">
    <source>
        <dbReference type="ARBA" id="ARBA00007176"/>
    </source>
</evidence>
<comment type="similarity">
    <text evidence="1">Belongs to the UPF0538 family.</text>
</comment>
<dbReference type="PANTHER" id="PTHR18444">
    <property type="entry name" value="UPF0538 FAMILY MEMBER"/>
    <property type="match status" value="1"/>
</dbReference>
<dbReference type="OMA" id="YRNVKNH"/>
<proteinExistence type="inferred from homology"/>
<dbReference type="InterPro" id="IPR018794">
    <property type="entry name" value="UPF0538"/>
</dbReference>
<dbReference type="Proteomes" id="UP000306954">
    <property type="component" value="Unassembled WGS sequence"/>
</dbReference>
<dbReference type="Pfam" id="PF10209">
    <property type="entry name" value="DUF2340"/>
    <property type="match status" value="1"/>
</dbReference>
<accession>A0A4T0H1Y3</accession>
<name>A0A4T0H1Y3_WALIC</name>
<gene>
    <name evidence="2" type="ORF">E3P90_03271</name>
</gene>
<organism evidence="2 3">
    <name type="scientific">Wallemia ichthyophaga</name>
    <dbReference type="NCBI Taxonomy" id="245174"/>
    <lineage>
        <taxon>Eukaryota</taxon>
        <taxon>Fungi</taxon>
        <taxon>Dikarya</taxon>
        <taxon>Basidiomycota</taxon>
        <taxon>Wallemiomycotina</taxon>
        <taxon>Wallemiomycetes</taxon>
        <taxon>Wallemiales</taxon>
        <taxon>Wallemiaceae</taxon>
        <taxon>Wallemia</taxon>
    </lineage>
</organism>
<dbReference type="EMBL" id="SPOF01000042">
    <property type="protein sequence ID" value="TIB09394.1"/>
    <property type="molecule type" value="Genomic_DNA"/>
</dbReference>
<evidence type="ECO:0000313" key="2">
    <source>
        <dbReference type="EMBL" id="TIB09394.1"/>
    </source>
</evidence>
<reference evidence="2 3" key="1">
    <citation type="submission" date="2019-03" db="EMBL/GenBank/DDBJ databases">
        <title>Sequencing 23 genomes of Wallemia ichthyophaga.</title>
        <authorList>
            <person name="Gostincar C."/>
        </authorList>
    </citation>
    <scope>NUCLEOTIDE SEQUENCE [LARGE SCALE GENOMIC DNA]</scope>
    <source>
        <strain evidence="2 3">EXF-8621</strain>
    </source>
</reference>
<sequence>MSTTNLTNPKTSATLTIRLIKSFEFRTTKNLILRGVDLTATTVNQLVELCKHEIATQPKYKQFRSTQFDCLKLYTQAHGHKTTNLIINIDNPHWIIDDWNKFLSEIEIDGQHIENETELSLFNRQLYDSFILNPETKWE</sequence>